<evidence type="ECO:0000313" key="2">
    <source>
        <dbReference type="Proteomes" id="UP001597519"/>
    </source>
</evidence>
<dbReference type="RefSeq" id="WP_377774449.1">
    <property type="nucleotide sequence ID" value="NZ_JBHUOQ010000004.1"/>
</dbReference>
<dbReference type="Proteomes" id="UP001597519">
    <property type="component" value="Unassembled WGS sequence"/>
</dbReference>
<organism evidence="1 2">
    <name type="scientific">Corticicoccus populi</name>
    <dbReference type="NCBI Taxonomy" id="1812821"/>
    <lineage>
        <taxon>Bacteria</taxon>
        <taxon>Bacillati</taxon>
        <taxon>Bacillota</taxon>
        <taxon>Bacilli</taxon>
        <taxon>Bacillales</taxon>
        <taxon>Staphylococcaceae</taxon>
        <taxon>Corticicoccus</taxon>
    </lineage>
</organism>
<dbReference type="Gene3D" id="3.40.50.150">
    <property type="entry name" value="Vaccinia Virus protein VP39"/>
    <property type="match status" value="1"/>
</dbReference>
<dbReference type="Pfam" id="PF04445">
    <property type="entry name" value="SAM_MT"/>
    <property type="match status" value="1"/>
</dbReference>
<evidence type="ECO:0000313" key="1">
    <source>
        <dbReference type="EMBL" id="MFD2830940.1"/>
    </source>
</evidence>
<accession>A0ABW5WX12</accession>
<comment type="caution">
    <text evidence="1">The sequence shown here is derived from an EMBL/GenBank/DDBJ whole genome shotgun (WGS) entry which is preliminary data.</text>
</comment>
<dbReference type="GO" id="GO:0008168">
    <property type="term" value="F:methyltransferase activity"/>
    <property type="evidence" value="ECO:0007669"/>
    <property type="project" value="UniProtKB-KW"/>
</dbReference>
<dbReference type="EC" id="2.1.1.-" evidence="1"/>
<reference evidence="2" key="1">
    <citation type="journal article" date="2019" name="Int. J. Syst. Evol. Microbiol.">
        <title>The Global Catalogue of Microorganisms (GCM) 10K type strain sequencing project: providing services to taxonomists for standard genome sequencing and annotation.</title>
        <authorList>
            <consortium name="The Broad Institute Genomics Platform"/>
            <consortium name="The Broad Institute Genome Sequencing Center for Infectious Disease"/>
            <person name="Wu L."/>
            <person name="Ma J."/>
        </authorList>
    </citation>
    <scope>NUCLEOTIDE SEQUENCE [LARGE SCALE GENOMIC DNA]</scope>
    <source>
        <strain evidence="2">KCTC 33575</strain>
    </source>
</reference>
<name>A0ABW5WX12_9STAP</name>
<keyword evidence="2" id="KW-1185">Reference proteome</keyword>
<dbReference type="SUPFAM" id="SSF53335">
    <property type="entry name" value="S-adenosyl-L-methionine-dependent methyltransferases"/>
    <property type="match status" value="1"/>
</dbReference>
<dbReference type="PANTHER" id="PTHR36112:SF1">
    <property type="entry name" value="RIBOSOMAL RNA SMALL SUBUNIT METHYLTRANSFERASE J"/>
    <property type="match status" value="1"/>
</dbReference>
<sequence>MIVTTAGRTNDILREHAVKTAEKYGLTYVERDKQSISSLFKKYDSDVYCVGAFKNMLNIIGTGRVLQFHPNIAQIRAKRILSGKTDRLIELTEIAEGTTILDCTMGLASDSIIMSLMSGIKGNVTAIESDFSVYMMVSEGLNYYDTGVSTVNAAMRRIQTVHGNYKKVLQNLPDNSYDVVYFDPMFSETVKSSDGMMYMTGLVNNEELSEENVREAVRVAKRKVVIKDHFRSPKFDELGFKKDIRPSSSFHFGVINVHEC</sequence>
<proteinExistence type="predicted"/>
<gene>
    <name evidence="1" type="ORF">ACFSX4_10745</name>
</gene>
<dbReference type="InterPro" id="IPR007536">
    <property type="entry name" value="16SrRNA_methylTrfase_J"/>
</dbReference>
<keyword evidence="1" id="KW-0808">Transferase</keyword>
<dbReference type="InterPro" id="IPR029063">
    <property type="entry name" value="SAM-dependent_MTases_sf"/>
</dbReference>
<dbReference type="GO" id="GO:0032259">
    <property type="term" value="P:methylation"/>
    <property type="evidence" value="ECO:0007669"/>
    <property type="project" value="UniProtKB-KW"/>
</dbReference>
<dbReference type="PANTHER" id="PTHR36112">
    <property type="entry name" value="RIBOSOMAL RNA SMALL SUBUNIT METHYLTRANSFERASE J"/>
    <property type="match status" value="1"/>
</dbReference>
<keyword evidence="1" id="KW-0489">Methyltransferase</keyword>
<protein>
    <submittedName>
        <fullName evidence="1">Class I SAM-dependent methyltransferase</fullName>
        <ecNumber evidence="1">2.1.1.-</ecNumber>
    </submittedName>
</protein>
<dbReference type="EMBL" id="JBHUOQ010000004">
    <property type="protein sequence ID" value="MFD2830940.1"/>
    <property type="molecule type" value="Genomic_DNA"/>
</dbReference>